<evidence type="ECO:0000313" key="2">
    <source>
        <dbReference type="Proteomes" id="UP000198873"/>
    </source>
</evidence>
<organism evidence="1 2">
    <name type="scientific">Streptomyces harbinensis</name>
    <dbReference type="NCBI Taxonomy" id="1176198"/>
    <lineage>
        <taxon>Bacteria</taxon>
        <taxon>Bacillati</taxon>
        <taxon>Actinomycetota</taxon>
        <taxon>Actinomycetes</taxon>
        <taxon>Kitasatosporales</taxon>
        <taxon>Streptomycetaceae</taxon>
        <taxon>Streptomyces</taxon>
    </lineage>
</organism>
<dbReference type="AlphaFoldDB" id="A0A1I6WBK0"/>
<dbReference type="RefSeq" id="WP_093844535.1">
    <property type="nucleotide sequence ID" value="NZ_FPAB01000017.1"/>
</dbReference>
<proteinExistence type="predicted"/>
<sequence length="83" mass="8782">MAYRIAFAGQADAARRQMTRARRAEFDQAMAGTIGTDPYGHGSNAIGGEKDRREATVAGAFVVYYVAGGALTITAVKVIDQSL</sequence>
<reference evidence="2" key="1">
    <citation type="submission" date="2016-10" db="EMBL/GenBank/DDBJ databases">
        <authorList>
            <person name="Varghese N."/>
            <person name="Submissions S."/>
        </authorList>
    </citation>
    <scope>NUCLEOTIDE SEQUENCE [LARGE SCALE GENOMIC DNA]</scope>
    <source>
        <strain evidence="2">CGMCC 4.7047</strain>
    </source>
</reference>
<evidence type="ECO:0008006" key="3">
    <source>
        <dbReference type="Google" id="ProtNLM"/>
    </source>
</evidence>
<dbReference type="EMBL" id="FPAB01000017">
    <property type="protein sequence ID" value="SFT23292.1"/>
    <property type="molecule type" value="Genomic_DNA"/>
</dbReference>
<protein>
    <recommendedName>
        <fullName evidence="3">Type II toxin-antitoxin system RelE/ParE family toxin</fullName>
    </recommendedName>
</protein>
<dbReference type="STRING" id="1176198.SAMN05444716_11715"/>
<accession>A0A1I6WBK0</accession>
<dbReference type="Proteomes" id="UP000198873">
    <property type="component" value="Unassembled WGS sequence"/>
</dbReference>
<evidence type="ECO:0000313" key="1">
    <source>
        <dbReference type="EMBL" id="SFT23292.1"/>
    </source>
</evidence>
<name>A0A1I6WBK0_9ACTN</name>
<keyword evidence="2" id="KW-1185">Reference proteome</keyword>
<gene>
    <name evidence="1" type="ORF">SAMN05444716_11715</name>
</gene>